<dbReference type="RefSeq" id="WP_068364577.1">
    <property type="nucleotide sequence ID" value="NZ_FOJN01000015.1"/>
</dbReference>
<organism evidence="1 2">
    <name type="scientific">Rhodococcoides kroppenstedtii</name>
    <dbReference type="NCBI Taxonomy" id="293050"/>
    <lineage>
        <taxon>Bacteria</taxon>
        <taxon>Bacillati</taxon>
        <taxon>Actinomycetota</taxon>
        <taxon>Actinomycetes</taxon>
        <taxon>Mycobacteriales</taxon>
        <taxon>Nocardiaceae</taxon>
        <taxon>Rhodococcoides</taxon>
    </lineage>
</organism>
<dbReference type="GeneID" id="85487187"/>
<dbReference type="OrthoDB" id="4571285at2"/>
<protein>
    <recommendedName>
        <fullName evidence="3">Tat (Twin-arginine translocation) pathway signal sequence</fullName>
    </recommendedName>
</protein>
<proteinExistence type="predicted"/>
<name>A0A1I0U8C5_9NOCA</name>
<dbReference type="PROSITE" id="PS51318">
    <property type="entry name" value="TAT"/>
    <property type="match status" value="1"/>
</dbReference>
<evidence type="ECO:0000313" key="2">
    <source>
        <dbReference type="Proteomes" id="UP000182054"/>
    </source>
</evidence>
<dbReference type="Proteomes" id="UP000182054">
    <property type="component" value="Unassembled WGS sequence"/>
</dbReference>
<sequence>MCVVPPVDRTLRSGTPAVSRRTVLRASATLGGAAVLAGVTGCSSADEASPTEPDPLLAEARRARADAASARAVLADRPDLVDTMTVIADQRTAHADALDAEIVRATPVTATTTPSTTAPVQPSDIPTLAQLRDDLTESAQRAATLARSTQGYRGGLLGSISASCTLVAAAVQA</sequence>
<dbReference type="EMBL" id="FOJN01000015">
    <property type="protein sequence ID" value="SFA60301.1"/>
    <property type="molecule type" value="Genomic_DNA"/>
</dbReference>
<reference evidence="1 2" key="1">
    <citation type="submission" date="2016-10" db="EMBL/GenBank/DDBJ databases">
        <authorList>
            <person name="de Groot N.N."/>
        </authorList>
    </citation>
    <scope>NUCLEOTIDE SEQUENCE [LARGE SCALE GENOMIC DNA]</scope>
    <source>
        <strain evidence="1 2">DSM 44908</strain>
    </source>
</reference>
<dbReference type="AlphaFoldDB" id="A0A1I0U8C5"/>
<evidence type="ECO:0000313" key="1">
    <source>
        <dbReference type="EMBL" id="SFA60301.1"/>
    </source>
</evidence>
<dbReference type="InterPro" id="IPR006311">
    <property type="entry name" value="TAT_signal"/>
</dbReference>
<accession>A0A1I0U8C5</accession>
<gene>
    <name evidence="1" type="ORF">SAMN05444374_11527</name>
</gene>
<evidence type="ECO:0008006" key="3">
    <source>
        <dbReference type="Google" id="ProtNLM"/>
    </source>
</evidence>